<comment type="caution">
    <text evidence="9">The sequence shown here is derived from an EMBL/GenBank/DDBJ whole genome shotgun (WGS) entry which is preliminary data.</text>
</comment>
<evidence type="ECO:0000259" key="8">
    <source>
        <dbReference type="Pfam" id="PF09864"/>
    </source>
</evidence>
<feature type="compositionally biased region" description="Polar residues" evidence="5">
    <location>
        <begin position="169"/>
        <end position="184"/>
    </location>
</feature>
<feature type="chain" id="PRO_5032954557" evidence="6">
    <location>
        <begin position="41"/>
        <end position="341"/>
    </location>
</feature>
<keyword evidence="1 6" id="KW-0732">Signal</keyword>
<keyword evidence="4" id="KW-0449">Lipoprotein</keyword>
<feature type="signal peptide" evidence="6">
    <location>
        <begin position="1"/>
        <end position="40"/>
    </location>
</feature>
<dbReference type="Pfam" id="PF09864">
    <property type="entry name" value="MliC"/>
    <property type="match status" value="1"/>
</dbReference>
<evidence type="ECO:0000313" key="9">
    <source>
        <dbReference type="EMBL" id="MBC2769970.1"/>
    </source>
</evidence>
<feature type="domain" description="C-type lysozyme inhibitor" evidence="8">
    <location>
        <begin position="62"/>
        <end position="124"/>
    </location>
</feature>
<dbReference type="InterPro" id="IPR018660">
    <property type="entry name" value="MliC"/>
</dbReference>
<evidence type="ECO:0000256" key="5">
    <source>
        <dbReference type="SAM" id="MobiDB-lite"/>
    </source>
</evidence>
<dbReference type="Gene3D" id="2.40.128.270">
    <property type="match status" value="1"/>
</dbReference>
<protein>
    <submittedName>
        <fullName evidence="9">META domain-containing protein</fullName>
    </submittedName>
</protein>
<dbReference type="PANTHER" id="PTHR35535:SF1">
    <property type="entry name" value="HEAT SHOCK PROTEIN HSLJ"/>
    <property type="match status" value="1"/>
</dbReference>
<feature type="domain" description="DUF306" evidence="7">
    <location>
        <begin position="232"/>
        <end position="334"/>
    </location>
</feature>
<dbReference type="Gene3D" id="2.40.128.200">
    <property type="match status" value="1"/>
</dbReference>
<keyword evidence="10" id="KW-1185">Reference proteome</keyword>
<dbReference type="Proteomes" id="UP000545386">
    <property type="component" value="Unassembled WGS sequence"/>
</dbReference>
<organism evidence="9 10">
    <name type="scientific">Pusillimonas minor</name>
    <dbReference type="NCBI Taxonomy" id="2697024"/>
    <lineage>
        <taxon>Bacteria</taxon>
        <taxon>Pseudomonadati</taxon>
        <taxon>Pseudomonadota</taxon>
        <taxon>Betaproteobacteria</taxon>
        <taxon>Burkholderiales</taxon>
        <taxon>Alcaligenaceae</taxon>
        <taxon>Pusillimonas</taxon>
    </lineage>
</organism>
<keyword evidence="3" id="KW-0564">Palmitate</keyword>
<dbReference type="InterPro" id="IPR036328">
    <property type="entry name" value="MliC_sf"/>
</dbReference>
<reference evidence="9 10" key="1">
    <citation type="submission" date="2020-08" db="EMBL/GenBank/DDBJ databases">
        <title>Paraeoetvoesia sp. YC-7-48 draft genome sequence.</title>
        <authorList>
            <person name="Yao L."/>
        </authorList>
    </citation>
    <scope>NUCLEOTIDE SEQUENCE [LARGE SCALE GENOMIC DNA]</scope>
    <source>
        <strain evidence="10">YC-7-48</strain>
    </source>
</reference>
<accession>A0A842HRI0</accession>
<name>A0A842HRI0_9BURK</name>
<evidence type="ECO:0000259" key="7">
    <source>
        <dbReference type="Pfam" id="PF03724"/>
    </source>
</evidence>
<gene>
    <name evidence="9" type="ORF">GTU67_08605</name>
</gene>
<dbReference type="SUPFAM" id="SSF141488">
    <property type="entry name" value="YdhA-like"/>
    <property type="match status" value="1"/>
</dbReference>
<dbReference type="Pfam" id="PF03724">
    <property type="entry name" value="META"/>
    <property type="match status" value="1"/>
</dbReference>
<dbReference type="RefSeq" id="WP_185779677.1">
    <property type="nucleotide sequence ID" value="NZ_JACJUU010000005.1"/>
</dbReference>
<feature type="region of interest" description="Disordered" evidence="5">
    <location>
        <begin position="162"/>
        <end position="188"/>
    </location>
</feature>
<dbReference type="AlphaFoldDB" id="A0A842HRI0"/>
<dbReference type="InterPro" id="IPR005184">
    <property type="entry name" value="DUF306_Meta_HslJ"/>
</dbReference>
<evidence type="ECO:0000256" key="4">
    <source>
        <dbReference type="ARBA" id="ARBA00023288"/>
    </source>
</evidence>
<keyword evidence="2" id="KW-0472">Membrane</keyword>
<evidence type="ECO:0000256" key="2">
    <source>
        <dbReference type="ARBA" id="ARBA00023136"/>
    </source>
</evidence>
<dbReference type="InterPro" id="IPR038670">
    <property type="entry name" value="HslJ-like_sf"/>
</dbReference>
<evidence type="ECO:0000313" key="10">
    <source>
        <dbReference type="Proteomes" id="UP000545386"/>
    </source>
</evidence>
<dbReference type="EMBL" id="JACJUU010000005">
    <property type="protein sequence ID" value="MBC2769970.1"/>
    <property type="molecule type" value="Genomic_DNA"/>
</dbReference>
<proteinExistence type="predicted"/>
<sequence>MLDPRADNVKTRTPLTQALTTKFSTLALIGVLATSGVAGATETGRIKVTDINTTTHPFTTLHCARQPLQVRFFGNLAEVVINNQSRILVQAISASGARYVAPNDDTTELWGKGPFATVTWSGQTLPLCAPAGAIIPPFRASGNEPFWAITYNGWQVTLTRPGHPDQTRDAQISETTSRGQTLQAGQGPHAWKITASDSVCTDTMTGMPHPQTVTLNQGDQTYTGCGGAPERLLQGATWRVTHINDAPVSATSSAEITFLPNNQLAGNSGCNRFFGSYTLTGESLTVKGLGSTRMACAPNDMALEDRLLQNLSQLEGFTLDEPDVLTLRTAGGAIRATTRPL</sequence>
<evidence type="ECO:0000256" key="1">
    <source>
        <dbReference type="ARBA" id="ARBA00022729"/>
    </source>
</evidence>
<dbReference type="InterPro" id="IPR053147">
    <property type="entry name" value="Hsp_HslJ-like"/>
</dbReference>
<dbReference type="PANTHER" id="PTHR35535">
    <property type="entry name" value="HEAT SHOCK PROTEIN HSLJ"/>
    <property type="match status" value="1"/>
</dbReference>
<evidence type="ECO:0000256" key="3">
    <source>
        <dbReference type="ARBA" id="ARBA00023139"/>
    </source>
</evidence>
<evidence type="ECO:0000256" key="6">
    <source>
        <dbReference type="SAM" id="SignalP"/>
    </source>
</evidence>